<name>A0A1F5YXR4_9BACT</name>
<feature type="domain" description="Histidine kinase" evidence="9">
    <location>
        <begin position="266"/>
        <end position="481"/>
    </location>
</feature>
<gene>
    <name evidence="11" type="ORF">A2Z33_06295</name>
</gene>
<keyword evidence="8" id="KW-1133">Transmembrane helix</keyword>
<protein>
    <recommendedName>
        <fullName evidence="2">histidine kinase</fullName>
        <ecNumber evidence="2">2.7.13.3</ecNumber>
    </recommendedName>
</protein>
<keyword evidence="7 8" id="KW-0472">Membrane</keyword>
<dbReference type="SMART" id="SM00388">
    <property type="entry name" value="HisKA"/>
    <property type="match status" value="1"/>
</dbReference>
<evidence type="ECO:0000313" key="11">
    <source>
        <dbReference type="EMBL" id="OGG04883.1"/>
    </source>
</evidence>
<feature type="domain" description="PAC" evidence="10">
    <location>
        <begin position="210"/>
        <end position="262"/>
    </location>
</feature>
<evidence type="ECO:0000256" key="8">
    <source>
        <dbReference type="SAM" id="Phobius"/>
    </source>
</evidence>
<dbReference type="AlphaFoldDB" id="A0A1F5YXR4"/>
<dbReference type="GO" id="GO:0000155">
    <property type="term" value="F:phosphorelay sensor kinase activity"/>
    <property type="evidence" value="ECO:0007669"/>
    <property type="project" value="InterPro"/>
</dbReference>
<dbReference type="InterPro" id="IPR036890">
    <property type="entry name" value="HATPase_C_sf"/>
</dbReference>
<dbReference type="GO" id="GO:0004721">
    <property type="term" value="F:phosphoprotein phosphatase activity"/>
    <property type="evidence" value="ECO:0007669"/>
    <property type="project" value="TreeGrafter"/>
</dbReference>
<evidence type="ECO:0000256" key="7">
    <source>
        <dbReference type="ARBA" id="ARBA00023136"/>
    </source>
</evidence>
<dbReference type="SUPFAM" id="SSF47384">
    <property type="entry name" value="Homodimeric domain of signal transducing histidine kinase"/>
    <property type="match status" value="1"/>
</dbReference>
<accession>A0A1F5YXR4</accession>
<dbReference type="CDD" id="cd00082">
    <property type="entry name" value="HisKA"/>
    <property type="match status" value="1"/>
</dbReference>
<feature type="transmembrane region" description="Helical" evidence="8">
    <location>
        <begin position="102"/>
        <end position="122"/>
    </location>
</feature>
<evidence type="ECO:0000256" key="2">
    <source>
        <dbReference type="ARBA" id="ARBA00012438"/>
    </source>
</evidence>
<organism evidence="11 12">
    <name type="scientific">Candidatus Gottesmanbacteria bacterium RBG_16_52_11</name>
    <dbReference type="NCBI Taxonomy" id="1798374"/>
    <lineage>
        <taxon>Bacteria</taxon>
        <taxon>Candidatus Gottesmaniibacteriota</taxon>
    </lineage>
</organism>
<dbReference type="Proteomes" id="UP000178448">
    <property type="component" value="Unassembled WGS sequence"/>
</dbReference>
<dbReference type="EMBL" id="MFJD01000001">
    <property type="protein sequence ID" value="OGG04883.1"/>
    <property type="molecule type" value="Genomic_DNA"/>
</dbReference>
<dbReference type="STRING" id="1798374.A2Z33_06295"/>
<evidence type="ECO:0000256" key="3">
    <source>
        <dbReference type="ARBA" id="ARBA00022553"/>
    </source>
</evidence>
<dbReference type="Gene3D" id="3.30.565.10">
    <property type="entry name" value="Histidine kinase-like ATPase, C-terminal domain"/>
    <property type="match status" value="1"/>
</dbReference>
<dbReference type="InterPro" id="IPR050351">
    <property type="entry name" value="BphY/WalK/GraS-like"/>
</dbReference>
<dbReference type="InterPro" id="IPR005467">
    <property type="entry name" value="His_kinase_dom"/>
</dbReference>
<keyword evidence="3" id="KW-0597">Phosphoprotein</keyword>
<dbReference type="EC" id="2.7.13.3" evidence="2"/>
<keyword evidence="8" id="KW-0812">Transmembrane</keyword>
<dbReference type="PROSITE" id="PS50109">
    <property type="entry name" value="HIS_KIN"/>
    <property type="match status" value="1"/>
</dbReference>
<comment type="catalytic activity">
    <reaction evidence="1">
        <text>ATP + protein L-histidine = ADP + protein N-phospho-L-histidine.</text>
        <dbReference type="EC" id="2.7.13.3"/>
    </reaction>
</comment>
<dbReference type="Pfam" id="PF02518">
    <property type="entry name" value="HATPase_c"/>
    <property type="match status" value="1"/>
</dbReference>
<dbReference type="InterPro" id="IPR036097">
    <property type="entry name" value="HisK_dim/P_sf"/>
</dbReference>
<comment type="caution">
    <text evidence="11">The sequence shown here is derived from an EMBL/GenBank/DDBJ whole genome shotgun (WGS) entry which is preliminary data.</text>
</comment>
<dbReference type="PANTHER" id="PTHR45453:SF1">
    <property type="entry name" value="PHOSPHATE REGULON SENSOR PROTEIN PHOR"/>
    <property type="match status" value="1"/>
</dbReference>
<keyword evidence="4" id="KW-0808">Transferase</keyword>
<dbReference type="InterPro" id="IPR000700">
    <property type="entry name" value="PAS-assoc_C"/>
</dbReference>
<dbReference type="InterPro" id="IPR003661">
    <property type="entry name" value="HisK_dim/P_dom"/>
</dbReference>
<evidence type="ECO:0000256" key="1">
    <source>
        <dbReference type="ARBA" id="ARBA00000085"/>
    </source>
</evidence>
<evidence type="ECO:0000256" key="4">
    <source>
        <dbReference type="ARBA" id="ARBA00022679"/>
    </source>
</evidence>
<evidence type="ECO:0000256" key="5">
    <source>
        <dbReference type="ARBA" id="ARBA00022777"/>
    </source>
</evidence>
<feature type="transmembrane region" description="Helical" evidence="8">
    <location>
        <begin position="21"/>
        <end position="43"/>
    </location>
</feature>
<dbReference type="PROSITE" id="PS50113">
    <property type="entry name" value="PAC"/>
    <property type="match status" value="1"/>
</dbReference>
<reference evidence="11 12" key="1">
    <citation type="journal article" date="2016" name="Nat. Commun.">
        <title>Thousands of microbial genomes shed light on interconnected biogeochemical processes in an aquifer system.</title>
        <authorList>
            <person name="Anantharaman K."/>
            <person name="Brown C.T."/>
            <person name="Hug L.A."/>
            <person name="Sharon I."/>
            <person name="Castelle C.J."/>
            <person name="Probst A.J."/>
            <person name="Thomas B.C."/>
            <person name="Singh A."/>
            <person name="Wilkins M.J."/>
            <person name="Karaoz U."/>
            <person name="Brodie E.L."/>
            <person name="Williams K.H."/>
            <person name="Hubbard S.S."/>
            <person name="Banfield J.F."/>
        </authorList>
    </citation>
    <scope>NUCLEOTIDE SEQUENCE [LARGE SCALE GENOMIC DNA]</scope>
</reference>
<proteinExistence type="predicted"/>
<dbReference type="Gene3D" id="3.30.450.20">
    <property type="entry name" value="PAS domain"/>
    <property type="match status" value="1"/>
</dbReference>
<keyword evidence="6" id="KW-0902">Two-component regulatory system</keyword>
<dbReference type="SUPFAM" id="SSF55874">
    <property type="entry name" value="ATPase domain of HSP90 chaperone/DNA topoisomerase II/histidine kinase"/>
    <property type="match status" value="1"/>
</dbReference>
<evidence type="ECO:0000313" key="12">
    <source>
        <dbReference type="Proteomes" id="UP000178448"/>
    </source>
</evidence>
<dbReference type="Pfam" id="PF00512">
    <property type="entry name" value="HisKA"/>
    <property type="match status" value="1"/>
</dbReference>
<dbReference type="GO" id="GO:0005886">
    <property type="term" value="C:plasma membrane"/>
    <property type="evidence" value="ECO:0007669"/>
    <property type="project" value="TreeGrafter"/>
</dbReference>
<dbReference type="InterPro" id="IPR035965">
    <property type="entry name" value="PAS-like_dom_sf"/>
</dbReference>
<dbReference type="Gene3D" id="1.10.287.130">
    <property type="match status" value="1"/>
</dbReference>
<keyword evidence="5" id="KW-0418">Kinase</keyword>
<dbReference type="GO" id="GO:0016036">
    <property type="term" value="P:cellular response to phosphate starvation"/>
    <property type="evidence" value="ECO:0007669"/>
    <property type="project" value="TreeGrafter"/>
</dbReference>
<feature type="transmembrane region" description="Helical" evidence="8">
    <location>
        <begin position="73"/>
        <end position="90"/>
    </location>
</feature>
<dbReference type="SUPFAM" id="SSF55785">
    <property type="entry name" value="PYP-like sensor domain (PAS domain)"/>
    <property type="match status" value="1"/>
</dbReference>
<dbReference type="FunFam" id="3.30.565.10:FF:000006">
    <property type="entry name" value="Sensor histidine kinase WalK"/>
    <property type="match status" value="1"/>
</dbReference>
<dbReference type="PRINTS" id="PR00344">
    <property type="entry name" value="BCTRLSENSOR"/>
</dbReference>
<dbReference type="SMART" id="SM00387">
    <property type="entry name" value="HATPase_c"/>
    <property type="match status" value="1"/>
</dbReference>
<dbReference type="InterPro" id="IPR003594">
    <property type="entry name" value="HATPase_dom"/>
</dbReference>
<dbReference type="PANTHER" id="PTHR45453">
    <property type="entry name" value="PHOSPHATE REGULON SENSOR PROTEIN PHOR"/>
    <property type="match status" value="1"/>
</dbReference>
<evidence type="ECO:0000259" key="10">
    <source>
        <dbReference type="PROSITE" id="PS50113"/>
    </source>
</evidence>
<feature type="transmembrane region" description="Helical" evidence="8">
    <location>
        <begin position="49"/>
        <end position="66"/>
    </location>
</feature>
<dbReference type="InterPro" id="IPR004358">
    <property type="entry name" value="Sig_transdc_His_kin-like_C"/>
</dbReference>
<sequence length="481" mass="54246">MDELLRFINPVARLGKKNYSLSFPILGTVAAYSLTEFFANYIFSDPDHTGSLVIIVSLALTIYFAFRDGVRGGYISAGIAVGYYFFIIYSRGYTGAQLRTGIQTTIVLGLLYFFLAAIIGWLKQTIDILIDREAEEKIRLLTIVQQLPVGIIITDRLQRIAITNRLAEVMLGMKIPPGEQLTRNGVKDDPDHDPAVDARAFLSALRTRSSQSEIVLNRQGGKKLYLHIRKADVKNADGSTVATSVILSDLTQVREEEVRKDDFINMASHELRTPVTSMKLYLDVMRILIKSRGDAKLTKAMHNIDMQTSRMQRLINDLLDVSRMRTGKFPIVRESFSLNAMVKATVKELQKTVPQRIRYESQSQADVRADRFRIYQVIANFITNAAKYSPKNRDITVRVSRNGGTGTVSVTDRGVGISSDQQKRIFERLYQVPDTKFDKRQSGMGLGLYISREIIRRHNGRIRVKSITGRGSTFSFSLPLT</sequence>
<evidence type="ECO:0000259" key="9">
    <source>
        <dbReference type="PROSITE" id="PS50109"/>
    </source>
</evidence>
<evidence type="ECO:0000256" key="6">
    <source>
        <dbReference type="ARBA" id="ARBA00023012"/>
    </source>
</evidence>
<dbReference type="FunFam" id="1.10.287.130:FF:000001">
    <property type="entry name" value="Two-component sensor histidine kinase"/>
    <property type="match status" value="1"/>
</dbReference>